<evidence type="ECO:0000313" key="3">
    <source>
        <dbReference type="Proteomes" id="UP000054007"/>
    </source>
</evidence>
<evidence type="ECO:0000256" key="1">
    <source>
        <dbReference type="SAM" id="MobiDB-lite"/>
    </source>
</evidence>
<name>A0A0D7BP02_9AGAR</name>
<sequence>MASLTDLSTSESIPLPPSFPRRPLSYASPANKTANVGSSTKASRPSTRPTSPLSTSGQSAISSNNASSTLASYASYTQGGLRDTSVARSAPAIKTTFAEERMAGHGGQTTTGTGPSPVGWVSSPSELISPHAQEPVSPTTEERRGVARWAHTHSLSKDEASGDEQYGRGDHELRPTRPQTTTSRPRHRPTRSQSAPPVEREKLPGPGMRSPSHMNLPLRSGTAPIRAHGGWNRAGALELPIPAPPLHRPTHFWRHTPRSPYASTASSSNSQLVRRSTFIAAGLGCERSGSDWSATAVEMRTRLRVRALEESNRGIEFNEEGVRGEFHGKETPADIKARMSRIRGSTDWGGWGRGWLAAQQAGGVRTDFWEVVLERT</sequence>
<feature type="compositionally biased region" description="Polar residues" evidence="1">
    <location>
        <begin position="28"/>
        <end position="37"/>
    </location>
</feature>
<feature type="region of interest" description="Disordered" evidence="1">
    <location>
        <begin position="79"/>
        <end position="227"/>
    </location>
</feature>
<gene>
    <name evidence="2" type="ORF">CYLTODRAFT_486721</name>
</gene>
<dbReference type="Proteomes" id="UP000054007">
    <property type="component" value="Unassembled WGS sequence"/>
</dbReference>
<proteinExistence type="predicted"/>
<dbReference type="OrthoDB" id="3269515at2759"/>
<feature type="compositionally biased region" description="Low complexity" evidence="1">
    <location>
        <begin position="110"/>
        <end position="125"/>
    </location>
</feature>
<feature type="compositionally biased region" description="Low complexity" evidence="1">
    <location>
        <begin position="38"/>
        <end position="66"/>
    </location>
</feature>
<feature type="region of interest" description="Disordered" evidence="1">
    <location>
        <begin position="1"/>
        <end position="66"/>
    </location>
</feature>
<dbReference type="EMBL" id="KN880448">
    <property type="protein sequence ID" value="KIY71929.1"/>
    <property type="molecule type" value="Genomic_DNA"/>
</dbReference>
<evidence type="ECO:0000313" key="2">
    <source>
        <dbReference type="EMBL" id="KIY71929.1"/>
    </source>
</evidence>
<protein>
    <submittedName>
        <fullName evidence="2">Uncharacterized protein</fullName>
    </submittedName>
</protein>
<accession>A0A0D7BP02</accession>
<dbReference type="AlphaFoldDB" id="A0A0D7BP02"/>
<organism evidence="2 3">
    <name type="scientific">Cylindrobasidium torrendii FP15055 ss-10</name>
    <dbReference type="NCBI Taxonomy" id="1314674"/>
    <lineage>
        <taxon>Eukaryota</taxon>
        <taxon>Fungi</taxon>
        <taxon>Dikarya</taxon>
        <taxon>Basidiomycota</taxon>
        <taxon>Agaricomycotina</taxon>
        <taxon>Agaricomycetes</taxon>
        <taxon>Agaricomycetidae</taxon>
        <taxon>Agaricales</taxon>
        <taxon>Marasmiineae</taxon>
        <taxon>Physalacriaceae</taxon>
        <taxon>Cylindrobasidium</taxon>
    </lineage>
</organism>
<feature type="compositionally biased region" description="Basic and acidic residues" evidence="1">
    <location>
        <begin position="155"/>
        <end position="175"/>
    </location>
</feature>
<keyword evidence="3" id="KW-1185">Reference proteome</keyword>
<feature type="compositionally biased region" description="Polar residues" evidence="1">
    <location>
        <begin position="1"/>
        <end position="12"/>
    </location>
</feature>
<reference evidence="2 3" key="1">
    <citation type="journal article" date="2015" name="Fungal Genet. Biol.">
        <title>Evolution of novel wood decay mechanisms in Agaricales revealed by the genome sequences of Fistulina hepatica and Cylindrobasidium torrendii.</title>
        <authorList>
            <person name="Floudas D."/>
            <person name="Held B.W."/>
            <person name="Riley R."/>
            <person name="Nagy L.G."/>
            <person name="Koehler G."/>
            <person name="Ransdell A.S."/>
            <person name="Younus H."/>
            <person name="Chow J."/>
            <person name="Chiniquy J."/>
            <person name="Lipzen A."/>
            <person name="Tritt A."/>
            <person name="Sun H."/>
            <person name="Haridas S."/>
            <person name="LaButti K."/>
            <person name="Ohm R.A."/>
            <person name="Kues U."/>
            <person name="Blanchette R.A."/>
            <person name="Grigoriev I.V."/>
            <person name="Minto R.E."/>
            <person name="Hibbett D.S."/>
        </authorList>
    </citation>
    <scope>NUCLEOTIDE SEQUENCE [LARGE SCALE GENOMIC DNA]</scope>
    <source>
        <strain evidence="2 3">FP15055 ss-10</strain>
    </source>
</reference>